<sequence length="207" mass="22669">MKVLLVLFFILSCAMATRVKREIITEKEKQETVEMANQIRGRLAVQKNVANVNKLVYSDNVKFPDRCEYHVPDNVVRLHKRILWEVVDSIYKASPYDQFFIMTHQTALNCFNPKQKFIGCKMMECQVGDKKGEIANCICGPELAFQESDIVTGKPGSKCPGTVEDGLCVGGGSSGGSSGSGSNEGGSSSSIFSIGTLLLLAVFYLIV</sequence>
<feature type="chain" id="PRO_5009307350" evidence="1">
    <location>
        <begin position="17"/>
        <end position="207"/>
    </location>
</feature>
<organism evidence="2 3">
    <name type="scientific">Caenorhabditis tropicalis</name>
    <dbReference type="NCBI Taxonomy" id="1561998"/>
    <lineage>
        <taxon>Eukaryota</taxon>
        <taxon>Metazoa</taxon>
        <taxon>Ecdysozoa</taxon>
        <taxon>Nematoda</taxon>
        <taxon>Chromadorea</taxon>
        <taxon>Rhabditida</taxon>
        <taxon>Rhabditina</taxon>
        <taxon>Rhabditomorpha</taxon>
        <taxon>Rhabditoidea</taxon>
        <taxon>Rhabditidae</taxon>
        <taxon>Peloderinae</taxon>
        <taxon>Caenorhabditis</taxon>
    </lineage>
</organism>
<protein>
    <submittedName>
        <fullName evidence="3">SCP domain-containing protein</fullName>
    </submittedName>
</protein>
<dbReference type="WBParaSite" id="Csp11.Scaffold569.g4208.t1">
    <property type="protein sequence ID" value="Csp11.Scaffold569.g4208.t1"/>
    <property type="gene ID" value="Csp11.Scaffold569.g4208"/>
</dbReference>
<evidence type="ECO:0000313" key="2">
    <source>
        <dbReference type="Proteomes" id="UP000095282"/>
    </source>
</evidence>
<accession>A0A1I7TB46</accession>
<name>A0A1I7TB46_9PELO</name>
<dbReference type="Proteomes" id="UP000095282">
    <property type="component" value="Unplaced"/>
</dbReference>
<proteinExistence type="predicted"/>
<evidence type="ECO:0000313" key="3">
    <source>
        <dbReference type="WBParaSite" id="Csp11.Scaffold569.g4208.t1"/>
    </source>
</evidence>
<feature type="signal peptide" evidence="1">
    <location>
        <begin position="1"/>
        <end position="16"/>
    </location>
</feature>
<evidence type="ECO:0000256" key="1">
    <source>
        <dbReference type="SAM" id="SignalP"/>
    </source>
</evidence>
<dbReference type="AlphaFoldDB" id="A0A1I7TB46"/>
<dbReference type="eggNOG" id="ENOG502TK4X">
    <property type="taxonomic scope" value="Eukaryota"/>
</dbReference>
<keyword evidence="2" id="KW-1185">Reference proteome</keyword>
<reference evidence="3" key="1">
    <citation type="submission" date="2016-11" db="UniProtKB">
        <authorList>
            <consortium name="WormBaseParasite"/>
        </authorList>
    </citation>
    <scope>IDENTIFICATION</scope>
</reference>
<keyword evidence="1" id="KW-0732">Signal</keyword>